<proteinExistence type="predicted"/>
<protein>
    <submittedName>
        <fullName evidence="1">(rape) hypothetical protein</fullName>
    </submittedName>
</protein>
<reference evidence="1" key="1">
    <citation type="submission" date="2021-01" db="EMBL/GenBank/DDBJ databases">
        <authorList>
            <consortium name="Genoscope - CEA"/>
            <person name="William W."/>
        </authorList>
    </citation>
    <scope>NUCLEOTIDE SEQUENCE</scope>
</reference>
<name>A0A816LE86_BRANA</name>
<evidence type="ECO:0000313" key="1">
    <source>
        <dbReference type="EMBL" id="CAF1935763.1"/>
    </source>
</evidence>
<dbReference type="EMBL" id="HG994369">
    <property type="protein sequence ID" value="CAF1935763.1"/>
    <property type="molecule type" value="Genomic_DNA"/>
</dbReference>
<sequence>MFRERSGLEMDIRRSLNLLRGDFGTRRIGTIDCFKGIYTTRSKPLRAYLQDAICRGLSYGSLSVIQLIMVRVKVFLEYMDFVFVYMTFIWGQNKGSKRGILVEQKGHGATNEMTTKIKLDGLLHLFKTLGICQKVRSISGLLIMEGGLIQSIYLWHPTDGFLTHMRFPHTSTSLL</sequence>
<gene>
    <name evidence="1" type="ORF">DARMORV10_C05P58370.1</name>
</gene>
<dbReference type="Proteomes" id="UP001295469">
    <property type="component" value="Chromosome C05"/>
</dbReference>
<dbReference type="AlphaFoldDB" id="A0A816LE86"/>
<organism evidence="1">
    <name type="scientific">Brassica napus</name>
    <name type="common">Rape</name>
    <dbReference type="NCBI Taxonomy" id="3708"/>
    <lineage>
        <taxon>Eukaryota</taxon>
        <taxon>Viridiplantae</taxon>
        <taxon>Streptophyta</taxon>
        <taxon>Embryophyta</taxon>
        <taxon>Tracheophyta</taxon>
        <taxon>Spermatophyta</taxon>
        <taxon>Magnoliopsida</taxon>
        <taxon>eudicotyledons</taxon>
        <taxon>Gunneridae</taxon>
        <taxon>Pentapetalae</taxon>
        <taxon>rosids</taxon>
        <taxon>malvids</taxon>
        <taxon>Brassicales</taxon>
        <taxon>Brassicaceae</taxon>
        <taxon>Brassiceae</taxon>
        <taxon>Brassica</taxon>
    </lineage>
</organism>
<accession>A0A816LE86</accession>